<dbReference type="InterPro" id="IPR050491">
    <property type="entry name" value="AmpC-like"/>
</dbReference>
<dbReference type="InterPro" id="IPR001466">
    <property type="entry name" value="Beta-lactam-related"/>
</dbReference>
<evidence type="ECO:0000313" key="3">
    <source>
        <dbReference type="Proteomes" id="UP001371218"/>
    </source>
</evidence>
<feature type="domain" description="Beta-lactamase-related" evidence="1">
    <location>
        <begin position="14"/>
        <end position="336"/>
    </location>
</feature>
<keyword evidence="3" id="KW-1185">Reference proteome</keyword>
<organism evidence="2 3">
    <name type="scientific">Ideonella lacteola</name>
    <dbReference type="NCBI Taxonomy" id="2984193"/>
    <lineage>
        <taxon>Bacteria</taxon>
        <taxon>Pseudomonadati</taxon>
        <taxon>Pseudomonadota</taxon>
        <taxon>Betaproteobacteria</taxon>
        <taxon>Burkholderiales</taxon>
        <taxon>Sphaerotilaceae</taxon>
        <taxon>Ideonella</taxon>
    </lineage>
</organism>
<reference evidence="2 3" key="1">
    <citation type="submission" date="2024-04" db="EMBL/GenBank/DDBJ databases">
        <title>Novel species of the genus Ideonella isolated from streams.</title>
        <authorList>
            <person name="Lu H."/>
        </authorList>
    </citation>
    <scope>NUCLEOTIDE SEQUENCE [LARGE SCALE GENOMIC DNA]</scope>
    <source>
        <strain evidence="2 3">DXS29W</strain>
    </source>
</reference>
<evidence type="ECO:0000259" key="1">
    <source>
        <dbReference type="Pfam" id="PF00144"/>
    </source>
</evidence>
<dbReference type="InterPro" id="IPR012338">
    <property type="entry name" value="Beta-lactam/transpept-like"/>
</dbReference>
<proteinExistence type="predicted"/>
<dbReference type="Pfam" id="PF00144">
    <property type="entry name" value="Beta-lactamase"/>
    <property type="match status" value="1"/>
</dbReference>
<dbReference type="EMBL" id="JBBUTG010000001">
    <property type="protein sequence ID" value="MEK8029579.1"/>
    <property type="molecule type" value="Genomic_DNA"/>
</dbReference>
<dbReference type="Gene3D" id="3.40.710.10">
    <property type="entry name" value="DD-peptidase/beta-lactamase superfamily"/>
    <property type="match status" value="1"/>
</dbReference>
<dbReference type="GO" id="GO:0016787">
    <property type="term" value="F:hydrolase activity"/>
    <property type="evidence" value="ECO:0007669"/>
    <property type="project" value="UniProtKB-KW"/>
</dbReference>
<evidence type="ECO:0000313" key="2">
    <source>
        <dbReference type="EMBL" id="MEK8029579.1"/>
    </source>
</evidence>
<dbReference type="Proteomes" id="UP001371218">
    <property type="component" value="Unassembled WGS sequence"/>
</dbReference>
<gene>
    <name evidence="2" type="ORF">AACH06_01995</name>
</gene>
<comment type="caution">
    <text evidence="2">The sequence shown here is derived from an EMBL/GenBank/DDBJ whole genome shotgun (WGS) entry which is preliminary data.</text>
</comment>
<keyword evidence="2" id="KW-0378">Hydrolase</keyword>
<dbReference type="PANTHER" id="PTHR46825:SF9">
    <property type="entry name" value="BETA-LACTAMASE-RELATED DOMAIN-CONTAINING PROTEIN"/>
    <property type="match status" value="1"/>
</dbReference>
<dbReference type="SUPFAM" id="SSF56601">
    <property type="entry name" value="beta-lactamase/transpeptidase-like"/>
    <property type="match status" value="1"/>
</dbReference>
<protein>
    <submittedName>
        <fullName evidence="2">Serine hydrolase domain-containing protein</fullName>
        <ecNumber evidence="2">3.1.1.103</ecNumber>
    </submittedName>
</protein>
<dbReference type="RefSeq" id="WP_341423916.1">
    <property type="nucleotide sequence ID" value="NZ_JBBUTG010000001.1"/>
</dbReference>
<accession>A0ABU9BKI5</accession>
<dbReference type="EC" id="3.1.1.103" evidence="2"/>
<dbReference type="PANTHER" id="PTHR46825">
    <property type="entry name" value="D-ALANYL-D-ALANINE-CARBOXYPEPTIDASE/ENDOPEPTIDASE AMPH"/>
    <property type="match status" value="1"/>
</dbReference>
<name>A0ABU9BKI5_9BURK</name>
<sequence>MTSWLTAATEYLPQWIEHQMRMTEQPGCTVAVAHRGQLIYEGAFGHARLAEPPAAPAKLTPQHRFRVASHSKSFTAAAIMKLREMEQLRLDDPVGRFVEGLHPGVAETTLTQLLSHSAGLIRDGIDASQWQDRRPFLDEQGLRDDLANGTTIEPNTRFKYSNHGYGLLGLVIEAVTGEPYADWMAREIVADAGLPHTVPDMPVEGISAPFASGHSSKLPLGRRLVVPATNPTNALAAATGFVSTAGDLALFFGSLSPTAKRSVLTVESRREMVRRQWKDAYGTVERWYGLGTISGKLGDWEWFGHSGGFQGTITRTCCVPEQDLTVSVLTNAADGPAQPWLDGALHILQAFAKHGAPSRRTAHWRGRYWSLWGAFDLVPVGDRVLVATPAWPNPMLDASQIEPQGRQRNGIDQGLITLAGGFANHGETARIAQDARGRISEVWIGGTRLVSEARAAKELKARYG</sequence>